<protein>
    <submittedName>
        <fullName evidence="3">Glucose/arabinose dehydrogenase</fullName>
    </submittedName>
</protein>
<organism evidence="3 4">
    <name type="scientific">Solirubrobacter pauli</name>
    <dbReference type="NCBI Taxonomy" id="166793"/>
    <lineage>
        <taxon>Bacteria</taxon>
        <taxon>Bacillati</taxon>
        <taxon>Actinomycetota</taxon>
        <taxon>Thermoleophilia</taxon>
        <taxon>Solirubrobacterales</taxon>
        <taxon>Solirubrobacteraceae</taxon>
        <taxon>Solirubrobacter</taxon>
    </lineage>
</organism>
<reference evidence="3 4" key="1">
    <citation type="submission" date="2018-10" db="EMBL/GenBank/DDBJ databases">
        <title>Genomic Encyclopedia of Archaeal and Bacterial Type Strains, Phase II (KMG-II): from individual species to whole genera.</title>
        <authorList>
            <person name="Goeker M."/>
        </authorList>
    </citation>
    <scope>NUCLEOTIDE SEQUENCE [LARGE SCALE GENOMIC DNA]</scope>
    <source>
        <strain evidence="3 4">DSM 14954</strain>
    </source>
</reference>
<dbReference type="Proteomes" id="UP000278962">
    <property type="component" value="Unassembled WGS sequence"/>
</dbReference>
<evidence type="ECO:0000313" key="3">
    <source>
        <dbReference type="EMBL" id="RKQ86482.1"/>
    </source>
</evidence>
<dbReference type="PANTHER" id="PTHR19328:SF13">
    <property type="entry name" value="HIPL1 PROTEIN"/>
    <property type="match status" value="1"/>
</dbReference>
<proteinExistence type="predicted"/>
<sequence>MKAVRFTVGIAAAASLTFAGSALAQTAPSVVDPKLKVEPVVTGLSQPVQMEFIGDNDFFVLEKPTGQVKRVKDGVASVVLDLTVNSNSERGLLGIALDKFFKYNGTVYLYWSETTQPADNAAGDAVPLLGNRLDRYHWDGTALVFEKTLHRQRALQDDVTNRTNPATPVFRGNHNGGVVRVGPDGMIYLQVGDTGRRGQLQNLVDGPFVFPPNDGETIGDDQFGGPDPDAAHTTGVILRMDGNGKAPRDNPFYRLGVERGGSVGASLKKIYAYGLRNGFGMAFDPFSGDLWEQENGDDSFSEINRTEPGFNSGWVQVMGPLSRVAQFKAIETTRTPNPPDPAAPAGYYGLQQTRWDPINIADTPREAEDRLFKLPGSKFRDPVFAWKYEVAPGGIEFASGKALGKDYKGKLFVGSARASLRGGNLFLLPISGNRRNVDPDDRRLRDGVADNVAKYEITESESLLFGENFGVTPDIKEAPDGSLYVVSSSQGTVYEISRK</sequence>
<feature type="chain" id="PRO_5024967773" evidence="1">
    <location>
        <begin position="25"/>
        <end position="499"/>
    </location>
</feature>
<name>A0A660L0S9_9ACTN</name>
<dbReference type="InterPro" id="IPR011041">
    <property type="entry name" value="Quinoprot_gluc/sorb_DH_b-prop"/>
</dbReference>
<gene>
    <name evidence="3" type="ORF">C8N24_4494</name>
</gene>
<dbReference type="PANTHER" id="PTHR19328">
    <property type="entry name" value="HEDGEHOG-INTERACTING PROTEIN"/>
    <property type="match status" value="1"/>
</dbReference>
<dbReference type="SUPFAM" id="SSF50952">
    <property type="entry name" value="Soluble quinoprotein glucose dehydrogenase"/>
    <property type="match status" value="1"/>
</dbReference>
<dbReference type="InterPro" id="IPR011042">
    <property type="entry name" value="6-blade_b-propeller_TolB-like"/>
</dbReference>
<dbReference type="OrthoDB" id="9770043at2"/>
<dbReference type="Pfam" id="PF07995">
    <property type="entry name" value="GSDH"/>
    <property type="match status" value="2"/>
</dbReference>
<feature type="signal peptide" evidence="1">
    <location>
        <begin position="1"/>
        <end position="24"/>
    </location>
</feature>
<keyword evidence="4" id="KW-1185">Reference proteome</keyword>
<dbReference type="Gene3D" id="2.120.10.30">
    <property type="entry name" value="TolB, C-terminal domain"/>
    <property type="match status" value="1"/>
</dbReference>
<feature type="domain" description="Glucose/Sorbosone dehydrogenase" evidence="2">
    <location>
        <begin position="44"/>
        <end position="203"/>
    </location>
</feature>
<comment type="caution">
    <text evidence="3">The sequence shown here is derived from an EMBL/GenBank/DDBJ whole genome shotgun (WGS) entry which is preliminary data.</text>
</comment>
<dbReference type="AlphaFoldDB" id="A0A660L0S9"/>
<evidence type="ECO:0000259" key="2">
    <source>
        <dbReference type="Pfam" id="PF07995"/>
    </source>
</evidence>
<keyword evidence="1" id="KW-0732">Signal</keyword>
<feature type="domain" description="Glucose/Sorbosone dehydrogenase" evidence="2">
    <location>
        <begin position="217"/>
        <end position="318"/>
    </location>
</feature>
<dbReference type="InterPro" id="IPR012938">
    <property type="entry name" value="Glc/Sorbosone_DH"/>
</dbReference>
<evidence type="ECO:0000313" key="4">
    <source>
        <dbReference type="Proteomes" id="UP000278962"/>
    </source>
</evidence>
<accession>A0A660L0S9</accession>
<dbReference type="EMBL" id="RBIL01000002">
    <property type="protein sequence ID" value="RKQ86482.1"/>
    <property type="molecule type" value="Genomic_DNA"/>
</dbReference>
<evidence type="ECO:0000256" key="1">
    <source>
        <dbReference type="SAM" id="SignalP"/>
    </source>
</evidence>